<feature type="compositionally biased region" description="Basic and acidic residues" evidence="2">
    <location>
        <begin position="156"/>
        <end position="165"/>
    </location>
</feature>
<keyword evidence="3" id="KW-0812">Transmembrane</keyword>
<keyword evidence="4" id="KW-0732">Signal</keyword>
<dbReference type="InterPro" id="IPR002048">
    <property type="entry name" value="EF_hand_dom"/>
</dbReference>
<dbReference type="SUPFAM" id="SSF47473">
    <property type="entry name" value="EF-hand"/>
    <property type="match status" value="1"/>
</dbReference>
<evidence type="ECO:0000256" key="3">
    <source>
        <dbReference type="SAM" id="Phobius"/>
    </source>
</evidence>
<evidence type="ECO:0000313" key="7">
    <source>
        <dbReference type="WBParaSite" id="TREG1_123850.1"/>
    </source>
</evidence>
<feature type="transmembrane region" description="Helical" evidence="3">
    <location>
        <begin position="200"/>
        <end position="224"/>
    </location>
</feature>
<evidence type="ECO:0000256" key="2">
    <source>
        <dbReference type="SAM" id="MobiDB-lite"/>
    </source>
</evidence>
<organism evidence="6 7">
    <name type="scientific">Trichobilharzia regenti</name>
    <name type="common">Nasal bird schistosome</name>
    <dbReference type="NCBI Taxonomy" id="157069"/>
    <lineage>
        <taxon>Eukaryota</taxon>
        <taxon>Metazoa</taxon>
        <taxon>Spiralia</taxon>
        <taxon>Lophotrochozoa</taxon>
        <taxon>Platyhelminthes</taxon>
        <taxon>Trematoda</taxon>
        <taxon>Digenea</taxon>
        <taxon>Strigeidida</taxon>
        <taxon>Schistosomatoidea</taxon>
        <taxon>Schistosomatidae</taxon>
        <taxon>Trichobilharzia</taxon>
    </lineage>
</organism>
<feature type="chain" id="PRO_5041685845" description="EF-hand domain-containing protein" evidence="4">
    <location>
        <begin position="28"/>
        <end position="363"/>
    </location>
</feature>
<dbReference type="InterPro" id="IPR011992">
    <property type="entry name" value="EF-hand-dom_pair"/>
</dbReference>
<evidence type="ECO:0000259" key="5">
    <source>
        <dbReference type="PROSITE" id="PS50222"/>
    </source>
</evidence>
<dbReference type="Proteomes" id="UP000050795">
    <property type="component" value="Unassembled WGS sequence"/>
</dbReference>
<dbReference type="GO" id="GO:0005509">
    <property type="term" value="F:calcium ion binding"/>
    <property type="evidence" value="ECO:0007669"/>
    <property type="project" value="InterPro"/>
</dbReference>
<reference evidence="6" key="1">
    <citation type="submission" date="2022-06" db="EMBL/GenBank/DDBJ databases">
        <authorList>
            <person name="Berger JAMES D."/>
            <person name="Berger JAMES D."/>
        </authorList>
    </citation>
    <scope>NUCLEOTIDE SEQUENCE [LARGE SCALE GENOMIC DNA]</scope>
</reference>
<dbReference type="Gene3D" id="1.10.238.10">
    <property type="entry name" value="EF-hand"/>
    <property type="match status" value="1"/>
</dbReference>
<feature type="compositionally biased region" description="Low complexity" evidence="2">
    <location>
        <begin position="101"/>
        <end position="112"/>
    </location>
</feature>
<keyword evidence="6" id="KW-1185">Reference proteome</keyword>
<dbReference type="AlphaFoldDB" id="A0AA85J3S1"/>
<dbReference type="PRINTS" id="PR00450">
    <property type="entry name" value="RECOVERIN"/>
</dbReference>
<dbReference type="PROSITE" id="PS00018">
    <property type="entry name" value="EF_HAND_1"/>
    <property type="match status" value="1"/>
</dbReference>
<keyword evidence="1" id="KW-0106">Calcium</keyword>
<evidence type="ECO:0000256" key="1">
    <source>
        <dbReference type="ARBA" id="ARBA00022837"/>
    </source>
</evidence>
<keyword evidence="3" id="KW-1133">Transmembrane helix</keyword>
<feature type="signal peptide" evidence="4">
    <location>
        <begin position="1"/>
        <end position="27"/>
    </location>
</feature>
<evidence type="ECO:0000256" key="4">
    <source>
        <dbReference type="SAM" id="SignalP"/>
    </source>
</evidence>
<dbReference type="WBParaSite" id="TREG1_123850.1">
    <property type="protein sequence ID" value="TREG1_123850.1"/>
    <property type="gene ID" value="TREG1_123850"/>
</dbReference>
<dbReference type="InterPro" id="IPR018247">
    <property type="entry name" value="EF_Hand_1_Ca_BS"/>
</dbReference>
<feature type="region of interest" description="Disordered" evidence="2">
    <location>
        <begin position="82"/>
        <end position="113"/>
    </location>
</feature>
<feature type="compositionally biased region" description="Polar residues" evidence="2">
    <location>
        <begin position="82"/>
        <end position="100"/>
    </location>
</feature>
<keyword evidence="3" id="KW-0472">Membrane</keyword>
<name>A0AA85J3S1_TRIRE</name>
<proteinExistence type="predicted"/>
<feature type="region of interest" description="Disordered" evidence="2">
    <location>
        <begin position="144"/>
        <end position="165"/>
    </location>
</feature>
<protein>
    <recommendedName>
        <fullName evidence="5">EF-hand domain-containing protein</fullName>
    </recommendedName>
</protein>
<sequence length="363" mass="40544">MEHLYVLNSCVLLLKITCILLIDRVYGVEQVQSKALINSSLGSTTVSNAPVQLTTLKFNSSETHNNSTPSLTAGLPLKSEIRTSPTPVASNASSTVQPIHSTKQSVQSTTSTRAVTTEHDDFLHHDDIEQDELKATKLNENPVDINDSIDVPQIDDSPKESHHNQRINDRYVFKEPLPRKTGGDRNRLLDSEDSFVERQYFSHVSTSSVLIICFIIIVLLLCIWKPLCAIYAMIGSAVEFNDSEATPERRTEKIFQLMDLDRDDRLSLDEFINGVQNDKLLMRLLTLNTHPSHNHQHQQSCCPPDSLINGSNDNKILSTVNTCHYSTDDGNDVHDHDHCTDRSVVVTSQSACKQNVISDSTEP</sequence>
<dbReference type="PROSITE" id="PS50222">
    <property type="entry name" value="EF_HAND_2"/>
    <property type="match status" value="1"/>
</dbReference>
<accession>A0AA85J3S1</accession>
<reference evidence="7" key="2">
    <citation type="submission" date="2023-11" db="UniProtKB">
        <authorList>
            <consortium name="WormBaseParasite"/>
        </authorList>
    </citation>
    <scope>IDENTIFICATION</scope>
</reference>
<evidence type="ECO:0000313" key="6">
    <source>
        <dbReference type="Proteomes" id="UP000050795"/>
    </source>
</evidence>
<feature type="domain" description="EF-hand" evidence="5">
    <location>
        <begin position="246"/>
        <end position="281"/>
    </location>
</feature>